<evidence type="ECO:0000256" key="1">
    <source>
        <dbReference type="SAM" id="MobiDB-lite"/>
    </source>
</evidence>
<gene>
    <name evidence="2" type="ORF">SDC9_138490</name>
</gene>
<feature type="compositionally biased region" description="Polar residues" evidence="1">
    <location>
        <begin position="1"/>
        <end position="11"/>
    </location>
</feature>
<comment type="caution">
    <text evidence="2">The sequence shown here is derived from an EMBL/GenBank/DDBJ whole genome shotgun (WGS) entry which is preliminary data.</text>
</comment>
<feature type="compositionally biased region" description="Polar residues" evidence="1">
    <location>
        <begin position="149"/>
        <end position="167"/>
    </location>
</feature>
<feature type="compositionally biased region" description="Polar residues" evidence="1">
    <location>
        <begin position="113"/>
        <end position="128"/>
    </location>
</feature>
<dbReference type="EMBL" id="VSSQ01038427">
    <property type="protein sequence ID" value="MPM91362.1"/>
    <property type="molecule type" value="Genomic_DNA"/>
</dbReference>
<sequence>MCSARPRSSTRPAPGTVHGFRPSRTIGSGISNRRKKNGFATTCSCGIRNRIRIGLGNAAKPTRKARFSPPTTLSACPPCRNRRAPTEHSAFAPGRNWNGKSGSRSSTTAGRSIPTTRFTIISRPTSSPRPHWFGKTKKSRTTKPFRHWSASQTAPHSIAAWNSISPD</sequence>
<reference evidence="2" key="1">
    <citation type="submission" date="2019-08" db="EMBL/GenBank/DDBJ databases">
        <authorList>
            <person name="Kucharzyk K."/>
            <person name="Murdoch R.W."/>
            <person name="Higgins S."/>
            <person name="Loffler F."/>
        </authorList>
    </citation>
    <scope>NUCLEOTIDE SEQUENCE</scope>
</reference>
<feature type="compositionally biased region" description="Basic residues" evidence="1">
    <location>
        <begin position="132"/>
        <end position="146"/>
    </location>
</feature>
<accession>A0A645DSC4</accession>
<proteinExistence type="predicted"/>
<protein>
    <submittedName>
        <fullName evidence="2">Uncharacterized protein</fullName>
    </submittedName>
</protein>
<feature type="compositionally biased region" description="Low complexity" evidence="1">
    <location>
        <begin position="101"/>
        <end position="112"/>
    </location>
</feature>
<evidence type="ECO:0000313" key="2">
    <source>
        <dbReference type="EMBL" id="MPM91362.1"/>
    </source>
</evidence>
<organism evidence="2">
    <name type="scientific">bioreactor metagenome</name>
    <dbReference type="NCBI Taxonomy" id="1076179"/>
    <lineage>
        <taxon>unclassified sequences</taxon>
        <taxon>metagenomes</taxon>
        <taxon>ecological metagenomes</taxon>
    </lineage>
</organism>
<dbReference type="AlphaFoldDB" id="A0A645DSC4"/>
<feature type="region of interest" description="Disordered" evidence="1">
    <location>
        <begin position="1"/>
        <end position="31"/>
    </location>
</feature>
<name>A0A645DSC4_9ZZZZ</name>
<feature type="region of interest" description="Disordered" evidence="1">
    <location>
        <begin position="60"/>
        <end position="167"/>
    </location>
</feature>